<evidence type="ECO:0000313" key="3">
    <source>
        <dbReference type="Proteomes" id="UP000186817"/>
    </source>
</evidence>
<dbReference type="EMBL" id="LSRX01000031">
    <property type="protein sequence ID" value="OLQ13236.1"/>
    <property type="molecule type" value="Genomic_DNA"/>
</dbReference>
<evidence type="ECO:0000256" key="1">
    <source>
        <dbReference type="SAM" id="Phobius"/>
    </source>
</evidence>
<feature type="transmembrane region" description="Helical" evidence="1">
    <location>
        <begin position="164"/>
        <end position="181"/>
    </location>
</feature>
<dbReference type="Proteomes" id="UP000186817">
    <property type="component" value="Unassembled WGS sequence"/>
</dbReference>
<accession>A0A1Q9F0J4</accession>
<feature type="transmembrane region" description="Helical" evidence="1">
    <location>
        <begin position="193"/>
        <end position="215"/>
    </location>
</feature>
<name>A0A1Q9F0J4_SYMMI</name>
<feature type="transmembrane region" description="Helical" evidence="1">
    <location>
        <begin position="6"/>
        <end position="28"/>
    </location>
</feature>
<dbReference type="AlphaFoldDB" id="A0A1Q9F0J4"/>
<evidence type="ECO:0000313" key="2">
    <source>
        <dbReference type="EMBL" id="OLQ13236.1"/>
    </source>
</evidence>
<keyword evidence="1" id="KW-1133">Transmembrane helix</keyword>
<sequence>MVVLELFVMVVLSYLCVGVSLEMVFYLVTKFAKRVVWPRLCLLSELMVMDVTFANIWVLLVMVMHLVAIVMLLVCLVLIPVRVMFCCALSFQALCGLIVHPVQDDLWEMFRGFMFGCSAVFAFLAQDALSPGSAGAAQEVTKDRGYALYAQSKDAPGFEKARPSHLFTGVITIGIMAYRISEIELDHMFDGIGLVWVMLKVVVAGLGSVLAELLLKQAVSYMVGWEDLNPLDAAGQLKIAGGIATRLEVVIVGSFAYVLGRSQNDRFKQLEAKVAELEARNKKSSYCVEMASGRNSSAIEETRERSAATILKRFKTFIISSFPMPSCSL</sequence>
<reference evidence="2 3" key="1">
    <citation type="submission" date="2016-02" db="EMBL/GenBank/DDBJ databases">
        <title>Genome analysis of coral dinoflagellate symbionts highlights evolutionary adaptations to a symbiotic lifestyle.</title>
        <authorList>
            <person name="Aranda M."/>
            <person name="Li Y."/>
            <person name="Liew Y.J."/>
            <person name="Baumgarten S."/>
            <person name="Simakov O."/>
            <person name="Wilson M."/>
            <person name="Piel J."/>
            <person name="Ashoor H."/>
            <person name="Bougouffa S."/>
            <person name="Bajic V.B."/>
            <person name="Ryu T."/>
            <person name="Ravasi T."/>
            <person name="Bayer T."/>
            <person name="Micklem G."/>
            <person name="Kim H."/>
            <person name="Bhak J."/>
            <person name="Lajeunesse T.C."/>
            <person name="Voolstra C.R."/>
        </authorList>
    </citation>
    <scope>NUCLEOTIDE SEQUENCE [LARGE SCALE GENOMIC DNA]</scope>
    <source>
        <strain evidence="2 3">CCMP2467</strain>
    </source>
</reference>
<keyword evidence="1" id="KW-0812">Transmembrane</keyword>
<protein>
    <submittedName>
        <fullName evidence="2">Uncharacterized protein</fullName>
    </submittedName>
</protein>
<dbReference type="OrthoDB" id="10295498at2759"/>
<feature type="transmembrane region" description="Helical" evidence="1">
    <location>
        <begin position="66"/>
        <end position="99"/>
    </location>
</feature>
<proteinExistence type="predicted"/>
<keyword evidence="1" id="KW-0472">Membrane</keyword>
<keyword evidence="3" id="KW-1185">Reference proteome</keyword>
<gene>
    <name evidence="2" type="ORF">AK812_SmicGene2770</name>
</gene>
<organism evidence="2 3">
    <name type="scientific">Symbiodinium microadriaticum</name>
    <name type="common">Dinoflagellate</name>
    <name type="synonym">Zooxanthella microadriatica</name>
    <dbReference type="NCBI Taxonomy" id="2951"/>
    <lineage>
        <taxon>Eukaryota</taxon>
        <taxon>Sar</taxon>
        <taxon>Alveolata</taxon>
        <taxon>Dinophyceae</taxon>
        <taxon>Suessiales</taxon>
        <taxon>Symbiodiniaceae</taxon>
        <taxon>Symbiodinium</taxon>
    </lineage>
</organism>
<comment type="caution">
    <text evidence="2">The sequence shown here is derived from an EMBL/GenBank/DDBJ whole genome shotgun (WGS) entry which is preliminary data.</text>
</comment>